<protein>
    <submittedName>
        <fullName evidence="3">Uncharacterized protein</fullName>
    </submittedName>
</protein>
<keyword evidence="4" id="KW-1185">Reference proteome</keyword>
<evidence type="ECO:0000313" key="4">
    <source>
        <dbReference type="Proteomes" id="UP000234752"/>
    </source>
</evidence>
<dbReference type="AlphaFoldDB" id="A0A2K9N7R4"/>
<sequence>MSFFRQAVRAIGASALATLIAASPVLAAAPASKGPCYTVPEFAAEQGIRLHTELMVIGLTCQYLDAPGQISLFNQYKQFTLKHQSRIQDWEKTLVGYFKRTTKGNATRGFDSFRTRLANETSQRAIALTTPVFCGTHAPLVAQAMAASLAEIEGGLSPDAAGVRMANAPRCDKPAPTVLMADAAAAANAAPPRAPSAGVSGAAAGAKPKVKSKAE</sequence>
<name>A0A2K9N7R4_9PROT</name>
<accession>A0A2K9N7R4</accession>
<evidence type="ECO:0000256" key="2">
    <source>
        <dbReference type="SAM" id="SignalP"/>
    </source>
</evidence>
<reference evidence="3 4" key="1">
    <citation type="submission" date="2017-12" db="EMBL/GenBank/DDBJ databases">
        <title>Genomes of bacteria within cyanobacterial aggregates.</title>
        <authorList>
            <person name="Cai H."/>
        </authorList>
    </citation>
    <scope>NUCLEOTIDE SEQUENCE [LARGE SCALE GENOMIC DNA]</scope>
    <source>
        <strain evidence="3 4">TH16</strain>
    </source>
</reference>
<dbReference type="EMBL" id="CP025611">
    <property type="protein sequence ID" value="AUN29193.1"/>
    <property type="molecule type" value="Genomic_DNA"/>
</dbReference>
<dbReference type="OrthoDB" id="7349193at2"/>
<evidence type="ECO:0000256" key="1">
    <source>
        <dbReference type="SAM" id="MobiDB-lite"/>
    </source>
</evidence>
<evidence type="ECO:0000313" key="3">
    <source>
        <dbReference type="EMBL" id="AUN29193.1"/>
    </source>
</evidence>
<keyword evidence="2" id="KW-0732">Signal</keyword>
<feature type="signal peptide" evidence="2">
    <location>
        <begin position="1"/>
        <end position="27"/>
    </location>
</feature>
<organism evidence="3 4">
    <name type="scientific">Niveispirillum cyanobacteriorum</name>
    <dbReference type="NCBI Taxonomy" id="1612173"/>
    <lineage>
        <taxon>Bacteria</taxon>
        <taxon>Pseudomonadati</taxon>
        <taxon>Pseudomonadota</taxon>
        <taxon>Alphaproteobacteria</taxon>
        <taxon>Rhodospirillales</taxon>
        <taxon>Azospirillaceae</taxon>
        <taxon>Niveispirillum</taxon>
    </lineage>
</organism>
<feature type="chain" id="PRO_5044239419" evidence="2">
    <location>
        <begin position="28"/>
        <end position="215"/>
    </location>
</feature>
<feature type="compositionally biased region" description="Low complexity" evidence="1">
    <location>
        <begin position="185"/>
        <end position="207"/>
    </location>
</feature>
<gene>
    <name evidence="3" type="ORF">C0V82_02215</name>
</gene>
<feature type="region of interest" description="Disordered" evidence="1">
    <location>
        <begin position="185"/>
        <end position="215"/>
    </location>
</feature>
<proteinExistence type="predicted"/>
<dbReference type="KEGG" id="ncb:C0V82_02215"/>
<dbReference type="RefSeq" id="WP_102110939.1">
    <property type="nucleotide sequence ID" value="NZ_BMGN01000004.1"/>
</dbReference>
<dbReference type="Proteomes" id="UP000234752">
    <property type="component" value="Chromosome eg_1"/>
</dbReference>